<feature type="compositionally biased region" description="Acidic residues" evidence="1">
    <location>
        <begin position="39"/>
        <end position="49"/>
    </location>
</feature>
<dbReference type="PROSITE" id="PS51257">
    <property type="entry name" value="PROKAR_LIPOPROTEIN"/>
    <property type="match status" value="1"/>
</dbReference>
<proteinExistence type="predicted"/>
<reference evidence="2 3" key="1">
    <citation type="submission" date="2016-11" db="EMBL/GenBank/DDBJ databases">
        <authorList>
            <person name="Jaros S."/>
            <person name="Januszkiewicz K."/>
            <person name="Wedrychowicz H."/>
        </authorList>
    </citation>
    <scope>NUCLEOTIDE SEQUENCE [LARGE SCALE GENOMIC DNA]</scope>
    <source>
        <strain evidence="2 3">CGMCC 1.6102</strain>
    </source>
</reference>
<dbReference type="AlphaFoldDB" id="A0A1M7MGQ1"/>
<accession>A0A1M7MGQ1</accession>
<evidence type="ECO:0008006" key="4">
    <source>
        <dbReference type="Google" id="ProtNLM"/>
    </source>
</evidence>
<gene>
    <name evidence="2" type="ORF">SAMN04488057_104292</name>
</gene>
<feature type="compositionally biased region" description="Basic and acidic residues" evidence="1">
    <location>
        <begin position="50"/>
        <end position="65"/>
    </location>
</feature>
<dbReference type="RefSeq" id="WP_073094061.1">
    <property type="nucleotide sequence ID" value="NZ_FRCY01000004.1"/>
</dbReference>
<sequence length="79" mass="9272">MKISTNQFVKMLIVLFVTSFTLSCTTQQKDENQDHGDMMDDDQTEMMEGNDDHMHEDGQSDEHMMNDTTSMEMNEEMER</sequence>
<organism evidence="2 3">
    <name type="scientific">Cyclobacterium lianum</name>
    <dbReference type="NCBI Taxonomy" id="388280"/>
    <lineage>
        <taxon>Bacteria</taxon>
        <taxon>Pseudomonadati</taxon>
        <taxon>Bacteroidota</taxon>
        <taxon>Cytophagia</taxon>
        <taxon>Cytophagales</taxon>
        <taxon>Cyclobacteriaceae</taxon>
        <taxon>Cyclobacterium</taxon>
    </lineage>
</organism>
<feature type="compositionally biased region" description="Basic and acidic residues" evidence="1">
    <location>
        <begin position="28"/>
        <end position="38"/>
    </location>
</feature>
<keyword evidence="3" id="KW-1185">Reference proteome</keyword>
<evidence type="ECO:0000313" key="2">
    <source>
        <dbReference type="EMBL" id="SHM90075.1"/>
    </source>
</evidence>
<dbReference type="EMBL" id="FRCY01000004">
    <property type="protein sequence ID" value="SHM90075.1"/>
    <property type="molecule type" value="Genomic_DNA"/>
</dbReference>
<name>A0A1M7MGQ1_9BACT</name>
<dbReference type="STRING" id="388280.SAMN04488057_104292"/>
<dbReference type="Proteomes" id="UP000184513">
    <property type="component" value="Unassembled WGS sequence"/>
</dbReference>
<feature type="region of interest" description="Disordered" evidence="1">
    <location>
        <begin position="26"/>
        <end position="79"/>
    </location>
</feature>
<evidence type="ECO:0000256" key="1">
    <source>
        <dbReference type="SAM" id="MobiDB-lite"/>
    </source>
</evidence>
<protein>
    <recommendedName>
        <fullName evidence="4">Pentapeptide MXKDX repeat protein</fullName>
    </recommendedName>
</protein>
<evidence type="ECO:0000313" key="3">
    <source>
        <dbReference type="Proteomes" id="UP000184513"/>
    </source>
</evidence>